<dbReference type="Gene3D" id="1.10.1040.10">
    <property type="entry name" value="N-(1-d-carboxylethyl)-l-norvaline Dehydrogenase, domain 2"/>
    <property type="match status" value="1"/>
</dbReference>
<comment type="similarity">
    <text evidence="1">Belongs to the HIBADH-related family.</text>
</comment>
<keyword evidence="7" id="KW-1185">Reference proteome</keyword>
<evidence type="ECO:0000313" key="7">
    <source>
        <dbReference type="Proteomes" id="UP000791080"/>
    </source>
</evidence>
<protein>
    <submittedName>
        <fullName evidence="6">3-hydroxyisobutyrate dehydrogenase</fullName>
    </submittedName>
</protein>
<dbReference type="RefSeq" id="WP_026419180.1">
    <property type="nucleotide sequence ID" value="NZ_AUBJ02000001.1"/>
</dbReference>
<dbReference type="InterPro" id="IPR029154">
    <property type="entry name" value="HIBADH-like_NADP-bd"/>
</dbReference>
<name>A0ABT1JC91_ACTCY</name>
<dbReference type="Pfam" id="PF14833">
    <property type="entry name" value="NAD_binding_11"/>
    <property type="match status" value="1"/>
</dbReference>
<evidence type="ECO:0000259" key="5">
    <source>
        <dbReference type="Pfam" id="PF14833"/>
    </source>
</evidence>
<dbReference type="PIRSF" id="PIRSF000103">
    <property type="entry name" value="HIBADH"/>
    <property type="match status" value="1"/>
</dbReference>
<accession>A0ABT1JC91</accession>
<feature type="domain" description="3-hydroxyisobutyrate dehydrogenase-like NAD-binding" evidence="5">
    <location>
        <begin position="170"/>
        <end position="288"/>
    </location>
</feature>
<dbReference type="Gene3D" id="3.40.50.720">
    <property type="entry name" value="NAD(P)-binding Rossmann-like Domain"/>
    <property type="match status" value="1"/>
</dbReference>
<reference evidence="6 7" key="1">
    <citation type="submission" date="2022-06" db="EMBL/GenBank/DDBJ databases">
        <title>Genomic Encyclopedia of Type Strains, Phase I: the one thousand microbial genomes (KMG-I) project.</title>
        <authorList>
            <person name="Kyrpides N."/>
        </authorList>
    </citation>
    <scope>NUCLEOTIDE SEQUENCE [LARGE SCALE GENOMIC DNA]</scope>
    <source>
        <strain evidence="6 7">DSM 43889</strain>
    </source>
</reference>
<dbReference type="EMBL" id="AUBJ02000001">
    <property type="protein sequence ID" value="MCP2329761.1"/>
    <property type="molecule type" value="Genomic_DNA"/>
</dbReference>
<dbReference type="InterPro" id="IPR051265">
    <property type="entry name" value="HIBADH-related_NP60_sf"/>
</dbReference>
<keyword evidence="3" id="KW-0520">NAD</keyword>
<dbReference type="InterPro" id="IPR013328">
    <property type="entry name" value="6PGD_dom2"/>
</dbReference>
<organism evidence="6 7">
    <name type="scientific">Actinoalloteichus caeruleus DSM 43889</name>
    <dbReference type="NCBI Taxonomy" id="1120930"/>
    <lineage>
        <taxon>Bacteria</taxon>
        <taxon>Bacillati</taxon>
        <taxon>Actinomycetota</taxon>
        <taxon>Actinomycetes</taxon>
        <taxon>Pseudonocardiales</taxon>
        <taxon>Pseudonocardiaceae</taxon>
        <taxon>Actinoalloteichus</taxon>
        <taxon>Actinoalloteichus cyanogriseus</taxon>
    </lineage>
</organism>
<dbReference type="InterPro" id="IPR036291">
    <property type="entry name" value="NAD(P)-bd_dom_sf"/>
</dbReference>
<dbReference type="PANTHER" id="PTHR43580:SF2">
    <property type="entry name" value="CYTOKINE-LIKE NUCLEAR FACTOR N-PAC"/>
    <property type="match status" value="1"/>
</dbReference>
<dbReference type="InterPro" id="IPR006115">
    <property type="entry name" value="6PGDH_NADP-bd"/>
</dbReference>
<evidence type="ECO:0000256" key="3">
    <source>
        <dbReference type="ARBA" id="ARBA00023027"/>
    </source>
</evidence>
<feature type="domain" description="6-phosphogluconate dehydrogenase NADP-binding" evidence="4">
    <location>
        <begin position="8"/>
        <end position="167"/>
    </location>
</feature>
<dbReference type="InterPro" id="IPR008927">
    <property type="entry name" value="6-PGluconate_DH-like_C_sf"/>
</dbReference>
<dbReference type="Proteomes" id="UP000791080">
    <property type="component" value="Unassembled WGS sequence"/>
</dbReference>
<proteinExistence type="inferred from homology"/>
<dbReference type="SUPFAM" id="SSF48179">
    <property type="entry name" value="6-phosphogluconate dehydrogenase C-terminal domain-like"/>
    <property type="match status" value="1"/>
</dbReference>
<evidence type="ECO:0000259" key="4">
    <source>
        <dbReference type="Pfam" id="PF03446"/>
    </source>
</evidence>
<evidence type="ECO:0000313" key="6">
    <source>
        <dbReference type="EMBL" id="MCP2329761.1"/>
    </source>
</evidence>
<comment type="caution">
    <text evidence="6">The sequence shown here is derived from an EMBL/GenBank/DDBJ whole genome shotgun (WGS) entry which is preliminary data.</text>
</comment>
<dbReference type="Pfam" id="PF03446">
    <property type="entry name" value="NAD_binding_2"/>
    <property type="match status" value="1"/>
</dbReference>
<evidence type="ECO:0000256" key="1">
    <source>
        <dbReference type="ARBA" id="ARBA00009080"/>
    </source>
</evidence>
<keyword evidence="2" id="KW-0560">Oxidoreductase</keyword>
<evidence type="ECO:0000256" key="2">
    <source>
        <dbReference type="ARBA" id="ARBA00023002"/>
    </source>
</evidence>
<gene>
    <name evidence="6" type="ORF">G443_000031</name>
</gene>
<sequence>MSWTPPPTVAVLGIGTMGLPMARNLLAHGFGVRAWNRTSARAEPLRADGADILDTPAEAADGADVVLTMLANGDAVDAVASGSDGVLAARQRPGLWIQTSTVGVADERRLRSAAATAHLPYVDAPVLGTREPAEQGRLVVLASGPDETRGPATRVLDAIGSRTLWVGPAGAGSRLKLVANAWVLTLTAGVGQSLALARHLGLDPALFLAAISGGAMDVPYAHTKGYAMLRSDYTPSFPLRLAAKDARLVLAASAGDDAPDLSLVRVVLDQLTRAEDHGFGRDDLAAVYEGVRDGQDHEH</sequence>
<dbReference type="SUPFAM" id="SSF51735">
    <property type="entry name" value="NAD(P)-binding Rossmann-fold domains"/>
    <property type="match status" value="1"/>
</dbReference>
<dbReference type="InterPro" id="IPR015815">
    <property type="entry name" value="HIBADH-related"/>
</dbReference>
<dbReference type="PANTHER" id="PTHR43580">
    <property type="entry name" value="OXIDOREDUCTASE GLYR1-RELATED"/>
    <property type="match status" value="1"/>
</dbReference>